<keyword evidence="12" id="KW-1185">Reference proteome</keyword>
<reference evidence="11 12" key="1">
    <citation type="submission" date="2019-03" db="EMBL/GenBank/DDBJ databases">
        <title>Genomic Encyclopedia of Type Strains, Phase IV (KMG-IV): sequencing the most valuable type-strain genomes for metagenomic binning, comparative biology and taxonomic classification.</title>
        <authorList>
            <person name="Goeker M."/>
        </authorList>
    </citation>
    <scope>NUCLEOTIDE SEQUENCE [LARGE SCALE GENOMIC DNA]</scope>
    <source>
        <strain evidence="11 12">DSM 28287</strain>
    </source>
</reference>
<dbReference type="GO" id="GO:0006261">
    <property type="term" value="P:DNA-templated DNA replication"/>
    <property type="evidence" value="ECO:0007669"/>
    <property type="project" value="TreeGrafter"/>
</dbReference>
<evidence type="ECO:0000256" key="8">
    <source>
        <dbReference type="ARBA" id="ARBA00049244"/>
    </source>
</evidence>
<dbReference type="Gene3D" id="3.40.50.300">
    <property type="entry name" value="P-loop containing nucleotide triphosphate hydrolases"/>
    <property type="match status" value="1"/>
</dbReference>
<dbReference type="AlphaFoldDB" id="A0A4V3CQV4"/>
<evidence type="ECO:0000256" key="6">
    <source>
        <dbReference type="ARBA" id="ARBA00022932"/>
    </source>
</evidence>
<evidence type="ECO:0000256" key="7">
    <source>
        <dbReference type="ARBA" id="ARBA00034754"/>
    </source>
</evidence>
<feature type="domain" description="DNA polymerase III delta N-terminal" evidence="9">
    <location>
        <begin position="29"/>
        <end position="149"/>
    </location>
</feature>
<comment type="catalytic activity">
    <reaction evidence="8">
        <text>DNA(n) + a 2'-deoxyribonucleoside 5'-triphosphate = DNA(n+1) + diphosphate</text>
        <dbReference type="Rhea" id="RHEA:22508"/>
        <dbReference type="Rhea" id="RHEA-COMP:17339"/>
        <dbReference type="Rhea" id="RHEA-COMP:17340"/>
        <dbReference type="ChEBI" id="CHEBI:33019"/>
        <dbReference type="ChEBI" id="CHEBI:61560"/>
        <dbReference type="ChEBI" id="CHEBI:173112"/>
        <dbReference type="EC" id="2.7.7.7"/>
    </reaction>
</comment>
<dbReference type="GO" id="GO:0009360">
    <property type="term" value="C:DNA polymerase III complex"/>
    <property type="evidence" value="ECO:0007669"/>
    <property type="project" value="InterPro"/>
</dbReference>
<evidence type="ECO:0000256" key="4">
    <source>
        <dbReference type="ARBA" id="ARBA00022695"/>
    </source>
</evidence>
<dbReference type="PANTHER" id="PTHR34388:SF1">
    <property type="entry name" value="DNA POLYMERASE III SUBUNIT DELTA"/>
    <property type="match status" value="1"/>
</dbReference>
<name>A0A4V3CQV4_9FIRM</name>
<keyword evidence="5" id="KW-0235">DNA replication</keyword>
<dbReference type="InterPro" id="IPR048466">
    <property type="entry name" value="DNA_pol3_delta-like_C"/>
</dbReference>
<dbReference type="SUPFAM" id="SSF52540">
    <property type="entry name" value="P-loop containing nucleoside triphosphate hydrolases"/>
    <property type="match status" value="1"/>
</dbReference>
<dbReference type="EC" id="2.7.7.7" evidence="1"/>
<dbReference type="SUPFAM" id="SSF48019">
    <property type="entry name" value="post-AAA+ oligomerization domain-like"/>
    <property type="match status" value="1"/>
</dbReference>
<dbReference type="PANTHER" id="PTHR34388">
    <property type="entry name" value="DNA POLYMERASE III SUBUNIT DELTA"/>
    <property type="match status" value="1"/>
</dbReference>
<dbReference type="InterPro" id="IPR027417">
    <property type="entry name" value="P-loop_NTPase"/>
</dbReference>
<dbReference type="OrthoDB" id="2078883at2"/>
<accession>A0A4V3CQV4</accession>
<evidence type="ECO:0000256" key="3">
    <source>
        <dbReference type="ARBA" id="ARBA00022679"/>
    </source>
</evidence>
<dbReference type="Gene3D" id="1.20.272.10">
    <property type="match status" value="1"/>
</dbReference>
<evidence type="ECO:0000313" key="11">
    <source>
        <dbReference type="EMBL" id="TDP50819.1"/>
    </source>
</evidence>
<organism evidence="11 12">
    <name type="scientific">Aminicella lysinilytica</name>
    <dbReference type="NCBI Taxonomy" id="433323"/>
    <lineage>
        <taxon>Bacteria</taxon>
        <taxon>Bacillati</taxon>
        <taxon>Bacillota</taxon>
        <taxon>Clostridia</taxon>
        <taxon>Peptostreptococcales</taxon>
        <taxon>Anaerovoracaceae</taxon>
        <taxon>Aminicella</taxon>
    </lineage>
</organism>
<dbReference type="RefSeq" id="WP_133529067.1">
    <property type="nucleotide sequence ID" value="NZ_CALCQM010000013.1"/>
</dbReference>
<gene>
    <name evidence="11" type="ORF">EV211_13619</name>
</gene>
<dbReference type="NCBIfam" id="TIGR01128">
    <property type="entry name" value="holA"/>
    <property type="match status" value="1"/>
</dbReference>
<comment type="caution">
    <text evidence="11">The sequence shown here is derived from an EMBL/GenBank/DDBJ whole genome shotgun (WGS) entry which is preliminary data.</text>
</comment>
<dbReference type="InterPro" id="IPR005790">
    <property type="entry name" value="DNA_polIII_delta"/>
</dbReference>
<dbReference type="EMBL" id="SNXO01000036">
    <property type="protein sequence ID" value="TDP50819.1"/>
    <property type="molecule type" value="Genomic_DNA"/>
</dbReference>
<feature type="domain" description="DNA polymerase III delta subunit-like C-terminal" evidence="10">
    <location>
        <begin position="234"/>
        <end position="354"/>
    </location>
</feature>
<proteinExistence type="inferred from homology"/>
<keyword evidence="4" id="KW-0548">Nucleotidyltransferase</keyword>
<evidence type="ECO:0000313" key="12">
    <source>
        <dbReference type="Proteomes" id="UP000295500"/>
    </source>
</evidence>
<dbReference type="GO" id="GO:0003677">
    <property type="term" value="F:DNA binding"/>
    <property type="evidence" value="ECO:0007669"/>
    <property type="project" value="InterPro"/>
</dbReference>
<dbReference type="InterPro" id="IPR008921">
    <property type="entry name" value="DNA_pol3_clamp-load_cplx_C"/>
</dbReference>
<evidence type="ECO:0000256" key="2">
    <source>
        <dbReference type="ARBA" id="ARBA00017703"/>
    </source>
</evidence>
<evidence type="ECO:0000259" key="10">
    <source>
        <dbReference type="Pfam" id="PF21694"/>
    </source>
</evidence>
<dbReference type="InterPro" id="IPR010372">
    <property type="entry name" value="DNA_pol3_delta_N"/>
</dbReference>
<dbReference type="Proteomes" id="UP000295500">
    <property type="component" value="Unassembled WGS sequence"/>
</dbReference>
<evidence type="ECO:0000256" key="5">
    <source>
        <dbReference type="ARBA" id="ARBA00022705"/>
    </source>
</evidence>
<dbReference type="GO" id="GO:0003887">
    <property type="term" value="F:DNA-directed DNA polymerase activity"/>
    <property type="evidence" value="ECO:0007669"/>
    <property type="project" value="UniProtKB-KW"/>
</dbReference>
<dbReference type="Pfam" id="PF06144">
    <property type="entry name" value="DNA_pol3_delta"/>
    <property type="match status" value="1"/>
</dbReference>
<sequence length="355" mass="40545">MCAKKSQVDRSFNTFISELKGDKTGSVILMYGPEQYLVRWAVDMIRKKYVNPAVEEMDYVVIEDENADPYSIIEACETFSMLSDKRVVWVRNYKPLTSKNTPKGFDGESLEKLADYLKNINPKTVVVFSAEEVASKEVIVDTIKKSGTYYDFVQLSDRELRSFAAKRFRNEGVEISSYLMSQLIKATGYGNKESDYRLYNFENDIRKVIAHSSGNVVAEEDIREAVSGDNDTFIFDLIDGISGNNKKQAFQVLHNRLQVDAYDTQRIIGTIASQLELMYEVKEFQESEDGPGTAEEISKYTKANVYRVRNIMRYDNRYTLEKLRSMLAGIYRTHISIVTGVMGAQMALELFVAEI</sequence>
<keyword evidence="6" id="KW-0239">DNA-directed DNA polymerase</keyword>
<evidence type="ECO:0000259" key="9">
    <source>
        <dbReference type="Pfam" id="PF06144"/>
    </source>
</evidence>
<dbReference type="Pfam" id="PF21694">
    <property type="entry name" value="DNA_pol3_delta_C"/>
    <property type="match status" value="1"/>
</dbReference>
<keyword evidence="3" id="KW-0808">Transferase</keyword>
<comment type="similarity">
    <text evidence="7">Belongs to the DNA polymerase HolA subunit family.</text>
</comment>
<protein>
    <recommendedName>
        <fullName evidence="2">DNA polymerase III subunit delta</fullName>
        <ecNumber evidence="1">2.7.7.7</ecNumber>
    </recommendedName>
</protein>
<evidence type="ECO:0000256" key="1">
    <source>
        <dbReference type="ARBA" id="ARBA00012417"/>
    </source>
</evidence>